<dbReference type="EMBL" id="JBFRYA010000007">
    <property type="protein sequence ID" value="MEX1669138.1"/>
    <property type="molecule type" value="Genomic_DNA"/>
</dbReference>
<comment type="caution">
    <text evidence="1">The sequence shown here is derived from an EMBL/GenBank/DDBJ whole genome shotgun (WGS) entry which is preliminary data.</text>
</comment>
<name>A0ABV3U5J5_9GAMM</name>
<reference evidence="1 2" key="1">
    <citation type="journal article" date="2011" name="Int. J. Syst. Evol. Microbiol.">
        <title>Zhongshania antarctica gen. nov., sp. nov. and Zhongshania guokunii sp. nov., gammaproteobacteria respectively isolated from coastal attached (fast) ice and surface seawater of the Antarctic.</title>
        <authorList>
            <person name="Li H.J."/>
            <person name="Zhang X.Y."/>
            <person name="Chen C.X."/>
            <person name="Zhang Y.J."/>
            <person name="Gao Z.M."/>
            <person name="Yu Y."/>
            <person name="Chen X.L."/>
            <person name="Chen B."/>
            <person name="Zhang Y.Z."/>
        </authorList>
    </citation>
    <scope>NUCLEOTIDE SEQUENCE [LARGE SCALE GENOMIC DNA]</scope>
    <source>
        <strain evidence="1 2">ZS6-22T</strain>
    </source>
</reference>
<proteinExistence type="predicted"/>
<gene>
    <name evidence="1" type="ORF">AB4876_09455</name>
</gene>
<accession>A0ABV3U5J5</accession>
<dbReference type="Proteomes" id="UP001557485">
    <property type="component" value="Unassembled WGS sequence"/>
</dbReference>
<sequence>MFKFVNWADALFAMDRAWWRMHVKDVAGCFAGERYTSSKNVKGAATIDLGGAGNSGAAAIKLAAHLGAERIVLVGYDCQKSNSGVVHFHGDHPKGLGNAGSMPRWLGQYKASVEYLAGVEVINASRDTALNLWPRIPLEQALCDA</sequence>
<dbReference type="RefSeq" id="WP_368381409.1">
    <property type="nucleotide sequence ID" value="NZ_JBFRYA010000007.1"/>
</dbReference>
<keyword evidence="2" id="KW-1185">Reference proteome</keyword>
<evidence type="ECO:0000313" key="1">
    <source>
        <dbReference type="EMBL" id="MEX1669138.1"/>
    </source>
</evidence>
<organism evidence="1 2">
    <name type="scientific">Zhongshania guokunii</name>
    <dbReference type="NCBI Taxonomy" id="641783"/>
    <lineage>
        <taxon>Bacteria</taxon>
        <taxon>Pseudomonadati</taxon>
        <taxon>Pseudomonadota</taxon>
        <taxon>Gammaproteobacteria</taxon>
        <taxon>Cellvibrionales</taxon>
        <taxon>Spongiibacteraceae</taxon>
        <taxon>Zhongshania</taxon>
    </lineage>
</organism>
<protein>
    <submittedName>
        <fullName evidence="1">Uncharacterized protein</fullName>
    </submittedName>
</protein>
<evidence type="ECO:0000313" key="2">
    <source>
        <dbReference type="Proteomes" id="UP001557485"/>
    </source>
</evidence>